<dbReference type="InterPro" id="IPR018060">
    <property type="entry name" value="HTH_AraC"/>
</dbReference>
<dbReference type="GO" id="GO:0003700">
    <property type="term" value="F:DNA-binding transcription factor activity"/>
    <property type="evidence" value="ECO:0007669"/>
    <property type="project" value="InterPro"/>
</dbReference>
<gene>
    <name evidence="5" type="ORF">E5Q53_02740</name>
</gene>
<feature type="domain" description="HTH araC/xylS-type" evidence="4">
    <location>
        <begin position="41"/>
        <end position="139"/>
    </location>
</feature>
<dbReference type="AlphaFoldDB" id="A0AAE6JQ37"/>
<accession>A0AAE6JQ37</accession>
<dbReference type="PROSITE" id="PS00041">
    <property type="entry name" value="HTH_ARAC_FAMILY_1"/>
    <property type="match status" value="1"/>
</dbReference>
<evidence type="ECO:0000256" key="1">
    <source>
        <dbReference type="ARBA" id="ARBA00023015"/>
    </source>
</evidence>
<evidence type="ECO:0000256" key="3">
    <source>
        <dbReference type="ARBA" id="ARBA00023163"/>
    </source>
</evidence>
<dbReference type="EMBL" id="CP038817">
    <property type="protein sequence ID" value="QEN10460.1"/>
    <property type="molecule type" value="Genomic_DNA"/>
</dbReference>
<evidence type="ECO:0000313" key="5">
    <source>
        <dbReference type="EMBL" id="QEN10460.1"/>
    </source>
</evidence>
<evidence type="ECO:0000259" key="4">
    <source>
        <dbReference type="PROSITE" id="PS01124"/>
    </source>
</evidence>
<dbReference type="KEGG" id="hpaa:E5Q53_02740"/>
<sequence length="145" mass="16964">MWCENCQSYCPNTGYPPYREGGQAQFIERPISRSTPNHNINALFAYLNENLTALHSTDSLTERLSMSRSTFTRHFRKATGMSLNQWLIEARLQRARELLESTDLSITDIAEQSGFHSDTAFRQHFLKKHKISPNRWRKQFQIKDV</sequence>
<proteinExistence type="predicted"/>
<keyword evidence="2" id="KW-0238">DNA-binding</keyword>
<dbReference type="InterPro" id="IPR050204">
    <property type="entry name" value="AraC_XylS_family_regulators"/>
</dbReference>
<dbReference type="SMART" id="SM00342">
    <property type="entry name" value="HTH_ARAC"/>
    <property type="match status" value="1"/>
</dbReference>
<keyword evidence="3" id="KW-0804">Transcription</keyword>
<dbReference type="Pfam" id="PF12833">
    <property type="entry name" value="HTH_18"/>
    <property type="match status" value="1"/>
</dbReference>
<protein>
    <submittedName>
        <fullName evidence="5">Helix-turn-helix domain-containing protein</fullName>
    </submittedName>
</protein>
<dbReference type="Proteomes" id="UP000323974">
    <property type="component" value="Chromosome"/>
</dbReference>
<organism evidence="5 6">
    <name type="scientific">Haemophilus parahaemolyticus</name>
    <dbReference type="NCBI Taxonomy" id="735"/>
    <lineage>
        <taxon>Bacteria</taxon>
        <taxon>Pseudomonadati</taxon>
        <taxon>Pseudomonadota</taxon>
        <taxon>Gammaproteobacteria</taxon>
        <taxon>Pasteurellales</taxon>
        <taxon>Pasteurellaceae</taxon>
        <taxon>Haemophilus</taxon>
    </lineage>
</organism>
<evidence type="ECO:0000313" key="6">
    <source>
        <dbReference type="Proteomes" id="UP000323974"/>
    </source>
</evidence>
<dbReference type="InterPro" id="IPR018062">
    <property type="entry name" value="HTH_AraC-typ_CS"/>
</dbReference>
<dbReference type="PANTHER" id="PTHR46796">
    <property type="entry name" value="HTH-TYPE TRANSCRIPTIONAL ACTIVATOR RHAS-RELATED"/>
    <property type="match status" value="1"/>
</dbReference>
<dbReference type="GO" id="GO:0043565">
    <property type="term" value="F:sequence-specific DNA binding"/>
    <property type="evidence" value="ECO:0007669"/>
    <property type="project" value="InterPro"/>
</dbReference>
<reference evidence="5 6" key="1">
    <citation type="submission" date="2019-04" db="EMBL/GenBank/DDBJ databases">
        <title>Complete Genome and Methylome Analysis of Haemophilus haemolyticus NEB129.</title>
        <authorList>
            <person name="Fomenkov A."/>
            <person name="Roberts R.J."/>
            <person name="Anton B.P."/>
            <person name="Vincze T."/>
        </authorList>
    </citation>
    <scope>NUCLEOTIDE SEQUENCE [LARGE SCALE GENOMIC DNA]</scope>
    <source>
        <strain evidence="5 6">NEB129</strain>
    </source>
</reference>
<dbReference type="SUPFAM" id="SSF46689">
    <property type="entry name" value="Homeodomain-like"/>
    <property type="match status" value="2"/>
</dbReference>
<dbReference type="Gene3D" id="1.10.10.60">
    <property type="entry name" value="Homeodomain-like"/>
    <property type="match status" value="2"/>
</dbReference>
<keyword evidence="1" id="KW-0805">Transcription regulation</keyword>
<evidence type="ECO:0000256" key="2">
    <source>
        <dbReference type="ARBA" id="ARBA00023125"/>
    </source>
</evidence>
<name>A0AAE6JQ37_HAEPH</name>
<dbReference type="InterPro" id="IPR009057">
    <property type="entry name" value="Homeodomain-like_sf"/>
</dbReference>
<dbReference type="PROSITE" id="PS01124">
    <property type="entry name" value="HTH_ARAC_FAMILY_2"/>
    <property type="match status" value="1"/>
</dbReference>